<proteinExistence type="predicted"/>
<dbReference type="Proteomes" id="UP000006729">
    <property type="component" value="Chromosome 1"/>
</dbReference>
<dbReference type="AlphaFoldDB" id="A0A2K2BX60"/>
<dbReference type="EMBL" id="CM009290">
    <property type="protein sequence ID" value="PNT54365.1"/>
    <property type="molecule type" value="Genomic_DNA"/>
</dbReference>
<evidence type="ECO:0000313" key="1">
    <source>
        <dbReference type="EMBL" id="PNT54365.1"/>
    </source>
</evidence>
<evidence type="ECO:0000313" key="2">
    <source>
        <dbReference type="Proteomes" id="UP000006729"/>
    </source>
</evidence>
<name>A0A2K2BX60_POPTR</name>
<organism evidence="1 2">
    <name type="scientific">Populus trichocarpa</name>
    <name type="common">Western balsam poplar</name>
    <name type="synonym">Populus balsamifera subsp. trichocarpa</name>
    <dbReference type="NCBI Taxonomy" id="3694"/>
    <lineage>
        <taxon>Eukaryota</taxon>
        <taxon>Viridiplantae</taxon>
        <taxon>Streptophyta</taxon>
        <taxon>Embryophyta</taxon>
        <taxon>Tracheophyta</taxon>
        <taxon>Spermatophyta</taxon>
        <taxon>Magnoliopsida</taxon>
        <taxon>eudicotyledons</taxon>
        <taxon>Gunneridae</taxon>
        <taxon>Pentapetalae</taxon>
        <taxon>rosids</taxon>
        <taxon>fabids</taxon>
        <taxon>Malpighiales</taxon>
        <taxon>Salicaceae</taxon>
        <taxon>Saliceae</taxon>
        <taxon>Populus</taxon>
    </lineage>
</organism>
<dbReference type="InParanoid" id="A0A2K2BX60"/>
<sequence>MRTQVYSSIWSLNLIQYICLLNQQNSTFQLFGIHNQNKAKLILRKTNSIHLLVTKQIRTQIVHKLQPRPLCLSIF</sequence>
<keyword evidence="2" id="KW-1185">Reference proteome</keyword>
<reference evidence="1 2" key="1">
    <citation type="journal article" date="2006" name="Science">
        <title>The genome of black cottonwood, Populus trichocarpa (Torr. &amp; Gray).</title>
        <authorList>
            <person name="Tuskan G.A."/>
            <person name="Difazio S."/>
            <person name="Jansson S."/>
            <person name="Bohlmann J."/>
            <person name="Grigoriev I."/>
            <person name="Hellsten U."/>
            <person name="Putnam N."/>
            <person name="Ralph S."/>
            <person name="Rombauts S."/>
            <person name="Salamov A."/>
            <person name="Schein J."/>
            <person name="Sterck L."/>
            <person name="Aerts A."/>
            <person name="Bhalerao R.R."/>
            <person name="Bhalerao R.P."/>
            <person name="Blaudez D."/>
            <person name="Boerjan W."/>
            <person name="Brun A."/>
            <person name="Brunner A."/>
            <person name="Busov V."/>
            <person name="Campbell M."/>
            <person name="Carlson J."/>
            <person name="Chalot M."/>
            <person name="Chapman J."/>
            <person name="Chen G.L."/>
            <person name="Cooper D."/>
            <person name="Coutinho P.M."/>
            <person name="Couturier J."/>
            <person name="Covert S."/>
            <person name="Cronk Q."/>
            <person name="Cunningham R."/>
            <person name="Davis J."/>
            <person name="Degroeve S."/>
            <person name="Dejardin A."/>
            <person name="Depamphilis C."/>
            <person name="Detter J."/>
            <person name="Dirks B."/>
            <person name="Dubchak I."/>
            <person name="Duplessis S."/>
            <person name="Ehlting J."/>
            <person name="Ellis B."/>
            <person name="Gendler K."/>
            <person name="Goodstein D."/>
            <person name="Gribskov M."/>
            <person name="Grimwood J."/>
            <person name="Groover A."/>
            <person name="Gunter L."/>
            <person name="Hamberger B."/>
            <person name="Heinze B."/>
            <person name="Helariutta Y."/>
            <person name="Henrissat B."/>
            <person name="Holligan D."/>
            <person name="Holt R."/>
            <person name="Huang W."/>
            <person name="Islam-Faridi N."/>
            <person name="Jones S."/>
            <person name="Jones-Rhoades M."/>
            <person name="Jorgensen R."/>
            <person name="Joshi C."/>
            <person name="Kangasjarvi J."/>
            <person name="Karlsson J."/>
            <person name="Kelleher C."/>
            <person name="Kirkpatrick R."/>
            <person name="Kirst M."/>
            <person name="Kohler A."/>
            <person name="Kalluri U."/>
            <person name="Larimer F."/>
            <person name="Leebens-Mack J."/>
            <person name="Leple J.C."/>
            <person name="Locascio P."/>
            <person name="Lou Y."/>
            <person name="Lucas S."/>
            <person name="Martin F."/>
            <person name="Montanini B."/>
            <person name="Napoli C."/>
            <person name="Nelson D.R."/>
            <person name="Nelson C."/>
            <person name="Nieminen K."/>
            <person name="Nilsson O."/>
            <person name="Pereda V."/>
            <person name="Peter G."/>
            <person name="Philippe R."/>
            <person name="Pilate G."/>
            <person name="Poliakov A."/>
            <person name="Razumovskaya J."/>
            <person name="Richardson P."/>
            <person name="Rinaldi C."/>
            <person name="Ritland K."/>
            <person name="Rouze P."/>
            <person name="Ryaboy D."/>
            <person name="Schmutz J."/>
            <person name="Schrader J."/>
            <person name="Segerman B."/>
            <person name="Shin H."/>
            <person name="Siddiqui A."/>
            <person name="Sterky F."/>
            <person name="Terry A."/>
            <person name="Tsai C.J."/>
            <person name="Uberbacher E."/>
            <person name="Unneberg P."/>
            <person name="Vahala J."/>
            <person name="Wall K."/>
            <person name="Wessler S."/>
            <person name="Yang G."/>
            <person name="Yin T."/>
            <person name="Douglas C."/>
            <person name="Marra M."/>
            <person name="Sandberg G."/>
            <person name="Van de Peer Y."/>
            <person name="Rokhsar D."/>
        </authorList>
    </citation>
    <scope>NUCLEOTIDE SEQUENCE [LARGE SCALE GENOMIC DNA]</scope>
    <source>
        <strain evidence="2">cv. Nisqually</strain>
    </source>
</reference>
<gene>
    <name evidence="1" type="ORF">POPTR_001G137400</name>
</gene>
<accession>A0A2K2BX60</accession>
<protein>
    <submittedName>
        <fullName evidence="1">Uncharacterized protein</fullName>
    </submittedName>
</protein>